<dbReference type="Gene3D" id="1.10.8.60">
    <property type="match status" value="1"/>
</dbReference>
<evidence type="ECO:0000256" key="3">
    <source>
        <dbReference type="ARBA" id="ARBA00022787"/>
    </source>
</evidence>
<feature type="region of interest" description="Disordered" evidence="7">
    <location>
        <begin position="64"/>
        <end position="98"/>
    </location>
</feature>
<keyword evidence="11" id="KW-1185">Reference proteome</keyword>
<dbReference type="PROSITE" id="PS00674">
    <property type="entry name" value="AAA"/>
    <property type="match status" value="1"/>
</dbReference>
<organism evidence="10 11">
    <name type="scientific">Neohortaea acidophila</name>
    <dbReference type="NCBI Taxonomy" id="245834"/>
    <lineage>
        <taxon>Eukaryota</taxon>
        <taxon>Fungi</taxon>
        <taxon>Dikarya</taxon>
        <taxon>Ascomycota</taxon>
        <taxon>Pezizomycotina</taxon>
        <taxon>Dothideomycetes</taxon>
        <taxon>Dothideomycetidae</taxon>
        <taxon>Mycosphaerellales</taxon>
        <taxon>Teratosphaeriaceae</taxon>
        <taxon>Neohortaea</taxon>
    </lineage>
</organism>
<sequence>MGVSERRFWQWIPDLIFVTAAPILAYYLTRQVMSRLDPEVGAKAEAQQKALAASSRLQSIFSNHDRSTDAEEHDHSDSEDSEDEERGSGRRRRNEERDRRKNITLNTYEQAIAMEVVSPTEIPVTFADIGGLDSIIEELREAVIYPLTMPHLYSNHSSLLTAPSGVLLYGPPGCGKTMLAKALARESGACFINLHISTLTEKWYGDSNKLVAAVFSLARKLQPSIVFIDEIDAVLGTRRTGEHEASAMVKAEFMTHWDGLTSATVREGGQRICILGATNRIQDIDEAILRRMPKKFPVPLPTASQRRQIFQLTLRETKIDRSKSEDGSSVFDLSTLVRLSAGMSGSDIKEACRDAAMVPVREYIRIQKERGGRNMRGIRAEAVRGLQTDDFFGRRKQNARSFRSPDDDGVDDEVKSQGSGSTEEVDDFVDTPSEQVAVR</sequence>
<dbReference type="GeneID" id="54471886"/>
<keyword evidence="8" id="KW-1133">Transmembrane helix</keyword>
<feature type="domain" description="AAA+ ATPase" evidence="9">
    <location>
        <begin position="162"/>
        <end position="302"/>
    </location>
</feature>
<dbReference type="Pfam" id="PF00004">
    <property type="entry name" value="AAA"/>
    <property type="match status" value="1"/>
</dbReference>
<dbReference type="AlphaFoldDB" id="A0A6A6PZT0"/>
<dbReference type="Pfam" id="PF17862">
    <property type="entry name" value="AAA_lid_3"/>
    <property type="match status" value="1"/>
</dbReference>
<evidence type="ECO:0000256" key="8">
    <source>
        <dbReference type="SAM" id="Phobius"/>
    </source>
</evidence>
<dbReference type="InterPro" id="IPR003960">
    <property type="entry name" value="ATPase_AAA_CS"/>
</dbReference>
<evidence type="ECO:0000259" key="9">
    <source>
        <dbReference type="SMART" id="SM00382"/>
    </source>
</evidence>
<accession>A0A6A6PZT0</accession>
<keyword evidence="5" id="KW-0496">Mitochondrion</keyword>
<dbReference type="InterPro" id="IPR003593">
    <property type="entry name" value="AAA+_ATPase"/>
</dbReference>
<dbReference type="Gene3D" id="3.40.50.300">
    <property type="entry name" value="P-loop containing nucleotide triphosphate hydrolases"/>
    <property type="match status" value="1"/>
</dbReference>
<feature type="region of interest" description="Disordered" evidence="7">
    <location>
        <begin position="394"/>
        <end position="439"/>
    </location>
</feature>
<feature type="transmembrane region" description="Helical" evidence="8">
    <location>
        <begin position="12"/>
        <end position="29"/>
    </location>
</feature>
<keyword evidence="8" id="KW-0812">Transmembrane</keyword>
<proteinExistence type="inferred from homology"/>
<dbReference type="GO" id="GO:0140567">
    <property type="term" value="F:membrane protein dislocase activity"/>
    <property type="evidence" value="ECO:0007669"/>
    <property type="project" value="UniProtKB-ARBA"/>
</dbReference>
<evidence type="ECO:0000256" key="1">
    <source>
        <dbReference type="ARBA" id="ARBA00004572"/>
    </source>
</evidence>
<comment type="similarity">
    <text evidence="6">Belongs to the AAA ATPase family.</text>
</comment>
<dbReference type="OrthoDB" id="10254455at2759"/>
<evidence type="ECO:0000256" key="6">
    <source>
        <dbReference type="RuleBase" id="RU003651"/>
    </source>
</evidence>
<dbReference type="GO" id="GO:0016887">
    <property type="term" value="F:ATP hydrolysis activity"/>
    <property type="evidence" value="ECO:0007669"/>
    <property type="project" value="InterPro"/>
</dbReference>
<dbReference type="RefSeq" id="XP_033591823.1">
    <property type="nucleotide sequence ID" value="XM_033730884.1"/>
</dbReference>
<comment type="subcellular location">
    <subcellularLocation>
        <location evidence="1">Mitochondrion outer membrane</location>
        <topology evidence="1">Single-pass membrane protein</topology>
    </subcellularLocation>
</comment>
<keyword evidence="2 6" id="KW-0547">Nucleotide-binding</keyword>
<reference evidence="10" key="1">
    <citation type="journal article" date="2020" name="Stud. Mycol.">
        <title>101 Dothideomycetes genomes: a test case for predicting lifestyles and emergence of pathogens.</title>
        <authorList>
            <person name="Haridas S."/>
            <person name="Albert R."/>
            <person name="Binder M."/>
            <person name="Bloem J."/>
            <person name="Labutti K."/>
            <person name="Salamov A."/>
            <person name="Andreopoulos B."/>
            <person name="Baker S."/>
            <person name="Barry K."/>
            <person name="Bills G."/>
            <person name="Bluhm B."/>
            <person name="Cannon C."/>
            <person name="Castanera R."/>
            <person name="Culley D."/>
            <person name="Daum C."/>
            <person name="Ezra D."/>
            <person name="Gonzalez J."/>
            <person name="Henrissat B."/>
            <person name="Kuo A."/>
            <person name="Liang C."/>
            <person name="Lipzen A."/>
            <person name="Lutzoni F."/>
            <person name="Magnuson J."/>
            <person name="Mondo S."/>
            <person name="Nolan M."/>
            <person name="Ohm R."/>
            <person name="Pangilinan J."/>
            <person name="Park H.-J."/>
            <person name="Ramirez L."/>
            <person name="Alfaro M."/>
            <person name="Sun H."/>
            <person name="Tritt A."/>
            <person name="Yoshinaga Y."/>
            <person name="Zwiers L.-H."/>
            <person name="Turgeon B."/>
            <person name="Goodwin S."/>
            <person name="Spatafora J."/>
            <person name="Crous P."/>
            <person name="Grigoriev I."/>
        </authorList>
    </citation>
    <scope>NUCLEOTIDE SEQUENCE</scope>
    <source>
        <strain evidence="10">CBS 113389</strain>
    </source>
</reference>
<dbReference type="EMBL" id="MU001633">
    <property type="protein sequence ID" value="KAF2485254.1"/>
    <property type="molecule type" value="Genomic_DNA"/>
</dbReference>
<dbReference type="GO" id="GO:0005741">
    <property type="term" value="C:mitochondrial outer membrane"/>
    <property type="evidence" value="ECO:0007669"/>
    <property type="project" value="UniProtKB-SubCell"/>
</dbReference>
<dbReference type="PANTHER" id="PTHR45644">
    <property type="entry name" value="AAA ATPASE, PUTATIVE (AFU_ORTHOLOGUE AFUA_2G12920)-RELATED-RELATED"/>
    <property type="match status" value="1"/>
</dbReference>
<keyword evidence="4 6" id="KW-0067">ATP-binding</keyword>
<dbReference type="InterPro" id="IPR041569">
    <property type="entry name" value="AAA_lid_3"/>
</dbReference>
<feature type="compositionally biased region" description="Basic and acidic residues" evidence="7">
    <location>
        <begin position="64"/>
        <end position="78"/>
    </location>
</feature>
<gene>
    <name evidence="10" type="ORF">BDY17DRAFT_248161</name>
</gene>
<name>A0A6A6PZT0_9PEZI</name>
<dbReference type="Proteomes" id="UP000799767">
    <property type="component" value="Unassembled WGS sequence"/>
</dbReference>
<dbReference type="SUPFAM" id="SSF52540">
    <property type="entry name" value="P-loop containing nucleoside triphosphate hydrolases"/>
    <property type="match status" value="1"/>
</dbReference>
<evidence type="ECO:0000256" key="5">
    <source>
        <dbReference type="ARBA" id="ARBA00023128"/>
    </source>
</evidence>
<dbReference type="InterPro" id="IPR027417">
    <property type="entry name" value="P-loop_NTPase"/>
</dbReference>
<keyword evidence="10" id="KW-0378">Hydrolase</keyword>
<dbReference type="FunFam" id="3.40.50.300:FF:000538">
    <property type="entry name" value="ATPase family AAA domain-containing protein 1"/>
    <property type="match status" value="1"/>
</dbReference>
<protein>
    <submittedName>
        <fullName evidence="10">P-loop containing nucleoside triphosphate hydrolase protein</fullName>
    </submittedName>
</protein>
<dbReference type="GO" id="GO:0005524">
    <property type="term" value="F:ATP binding"/>
    <property type="evidence" value="ECO:0007669"/>
    <property type="project" value="UniProtKB-KW"/>
</dbReference>
<keyword evidence="3" id="KW-1000">Mitochondrion outer membrane</keyword>
<keyword evidence="8" id="KW-0472">Membrane</keyword>
<evidence type="ECO:0000313" key="10">
    <source>
        <dbReference type="EMBL" id="KAF2485254.1"/>
    </source>
</evidence>
<dbReference type="InterPro" id="IPR051701">
    <property type="entry name" value="Mito_OM_Translocase_MSP1"/>
</dbReference>
<dbReference type="InterPro" id="IPR003959">
    <property type="entry name" value="ATPase_AAA_core"/>
</dbReference>
<dbReference type="SMART" id="SM00382">
    <property type="entry name" value="AAA"/>
    <property type="match status" value="1"/>
</dbReference>
<evidence type="ECO:0000313" key="11">
    <source>
        <dbReference type="Proteomes" id="UP000799767"/>
    </source>
</evidence>
<evidence type="ECO:0000256" key="2">
    <source>
        <dbReference type="ARBA" id="ARBA00022741"/>
    </source>
</evidence>
<evidence type="ECO:0000256" key="4">
    <source>
        <dbReference type="ARBA" id="ARBA00022840"/>
    </source>
</evidence>
<dbReference type="PANTHER" id="PTHR45644:SF3">
    <property type="entry name" value="FI08533P-RELATED"/>
    <property type="match status" value="1"/>
</dbReference>
<dbReference type="GO" id="GO:0140570">
    <property type="term" value="P:extraction of mislocalized protein from mitochondrial outer membrane"/>
    <property type="evidence" value="ECO:0007669"/>
    <property type="project" value="TreeGrafter"/>
</dbReference>
<evidence type="ECO:0000256" key="7">
    <source>
        <dbReference type="SAM" id="MobiDB-lite"/>
    </source>
</evidence>